<accession>A0A286TVR0</accession>
<protein>
    <recommendedName>
        <fullName evidence="1">Hemerythrin-like domain-containing protein</fullName>
    </recommendedName>
</protein>
<keyword evidence="3" id="KW-1185">Reference proteome</keyword>
<proteinExistence type="predicted"/>
<dbReference type="InterPro" id="IPR012312">
    <property type="entry name" value="Hemerythrin-like"/>
</dbReference>
<organism evidence="2 3">
    <name type="scientific">Candidatus Scalindua japonica</name>
    <dbReference type="NCBI Taxonomy" id="1284222"/>
    <lineage>
        <taxon>Bacteria</taxon>
        <taxon>Pseudomonadati</taxon>
        <taxon>Planctomycetota</taxon>
        <taxon>Candidatus Brocadiia</taxon>
        <taxon>Candidatus Brocadiales</taxon>
        <taxon>Candidatus Scalinduaceae</taxon>
        <taxon>Candidatus Scalindua</taxon>
    </lineage>
</organism>
<name>A0A286TVR0_9BACT</name>
<evidence type="ECO:0000313" key="2">
    <source>
        <dbReference type="EMBL" id="GAX59924.1"/>
    </source>
</evidence>
<evidence type="ECO:0000259" key="1">
    <source>
        <dbReference type="Pfam" id="PF01814"/>
    </source>
</evidence>
<gene>
    <name evidence="2" type="ORF">SCALIN_C05_0009</name>
</gene>
<reference evidence="3" key="1">
    <citation type="journal article" date="2017" name="Environ. Microbiol. Rep.">
        <title>Genetic Diversity of Marine Anaerobic Ammonium-Oxidizing Bacteria as Revealed by Genomic and Proteomic Analyses of 'Candidatus Scalindua japonica'.</title>
        <authorList>
            <person name="Oshiki M."/>
            <person name="Mizuto K."/>
            <person name="Kimura Z."/>
            <person name="Kindaichi T."/>
            <person name="Satoh H."/>
            <person name="Okabe S."/>
        </authorList>
    </citation>
    <scope>NUCLEOTIDE SEQUENCE [LARGE SCALE GENOMIC DNA]</scope>
    <source>
        <strain evidence="3">husup-a2</strain>
    </source>
</reference>
<evidence type="ECO:0000313" key="3">
    <source>
        <dbReference type="Proteomes" id="UP000218542"/>
    </source>
</evidence>
<feature type="domain" description="Hemerythrin-like" evidence="1">
    <location>
        <begin position="4"/>
        <end position="126"/>
    </location>
</feature>
<dbReference type="Gene3D" id="1.20.120.520">
    <property type="entry name" value="nmb1532 protein domain like"/>
    <property type="match status" value="1"/>
</dbReference>
<dbReference type="RefSeq" id="WP_162532142.1">
    <property type="nucleotide sequence ID" value="NZ_BAOS01000005.1"/>
</dbReference>
<sequence length="134" mass="15658">MSALIEELKKEHTEIIDTLKECRELGFFTKKGQTKLISIKANLLEHFKEEEEKFYPALRKAAVQNTKLKKELDVFAKDWGNVSGIAFEIFDSYEKGFSGDRFLLDFGILFSVLRNRMRYEENILYGEYDKLAGM</sequence>
<dbReference type="Pfam" id="PF01814">
    <property type="entry name" value="Hemerythrin"/>
    <property type="match status" value="1"/>
</dbReference>
<dbReference type="AlphaFoldDB" id="A0A286TVR0"/>
<dbReference type="Proteomes" id="UP000218542">
    <property type="component" value="Unassembled WGS sequence"/>
</dbReference>
<dbReference type="EMBL" id="BAOS01000005">
    <property type="protein sequence ID" value="GAX59924.1"/>
    <property type="molecule type" value="Genomic_DNA"/>
</dbReference>
<comment type="caution">
    <text evidence="2">The sequence shown here is derived from an EMBL/GenBank/DDBJ whole genome shotgun (WGS) entry which is preliminary data.</text>
</comment>